<protein>
    <submittedName>
        <fullName evidence="4">MlaD family protein</fullName>
    </submittedName>
</protein>
<dbReference type="NCBIfam" id="TIGR00996">
    <property type="entry name" value="Mtu_fam_mce"/>
    <property type="match status" value="1"/>
</dbReference>
<dbReference type="InterPro" id="IPR024516">
    <property type="entry name" value="Mce_C"/>
</dbReference>
<evidence type="ECO:0000313" key="5">
    <source>
        <dbReference type="Proteomes" id="UP001500621"/>
    </source>
</evidence>
<dbReference type="Pfam" id="PF02470">
    <property type="entry name" value="MlaD"/>
    <property type="match status" value="1"/>
</dbReference>
<dbReference type="PANTHER" id="PTHR33371">
    <property type="entry name" value="INTERMEMBRANE PHOSPHOLIPID TRANSPORT SYSTEM BINDING PROTEIN MLAD-RELATED"/>
    <property type="match status" value="1"/>
</dbReference>
<reference evidence="5" key="1">
    <citation type="journal article" date="2019" name="Int. J. Syst. Evol. Microbiol.">
        <title>The Global Catalogue of Microorganisms (GCM) 10K type strain sequencing project: providing services to taxonomists for standard genome sequencing and annotation.</title>
        <authorList>
            <consortium name="The Broad Institute Genomics Platform"/>
            <consortium name="The Broad Institute Genome Sequencing Center for Infectious Disease"/>
            <person name="Wu L."/>
            <person name="Ma J."/>
        </authorList>
    </citation>
    <scope>NUCLEOTIDE SEQUENCE [LARGE SCALE GENOMIC DNA]</scope>
    <source>
        <strain evidence="5">JCM 18127</strain>
    </source>
</reference>
<dbReference type="Pfam" id="PF11887">
    <property type="entry name" value="Mce4_CUP1"/>
    <property type="match status" value="1"/>
</dbReference>
<feature type="compositionally biased region" description="Low complexity" evidence="1">
    <location>
        <begin position="404"/>
        <end position="414"/>
    </location>
</feature>
<feature type="region of interest" description="Disordered" evidence="1">
    <location>
        <begin position="333"/>
        <end position="444"/>
    </location>
</feature>
<dbReference type="Proteomes" id="UP001500621">
    <property type="component" value="Unassembled WGS sequence"/>
</dbReference>
<organism evidence="4 5">
    <name type="scientific">Nocardioides nanhaiensis</name>
    <dbReference type="NCBI Taxonomy" id="1476871"/>
    <lineage>
        <taxon>Bacteria</taxon>
        <taxon>Bacillati</taxon>
        <taxon>Actinomycetota</taxon>
        <taxon>Actinomycetes</taxon>
        <taxon>Propionibacteriales</taxon>
        <taxon>Nocardioidaceae</taxon>
        <taxon>Nocardioides</taxon>
    </lineage>
</organism>
<gene>
    <name evidence="4" type="ORF">GCM10023226_20980</name>
</gene>
<evidence type="ECO:0000259" key="2">
    <source>
        <dbReference type="Pfam" id="PF02470"/>
    </source>
</evidence>
<accession>A0ABP8W8W6</accession>
<sequence length="457" mass="49097">MITRRTKVQLVIFVIITLVGVSYVGARYARLDRLVRDDAYTVVAHFAESGGIFTRAEVTYRGVTVGQVEKLVLTDGGVDVHLGIQNSWDDIPADSLAVVGNKSAIGEQFVEIQPQVDPGETDDYLVDDSEIDRDDTETPLPTETLLGDLATTVGSVDREALRTTITELGDAFAGSGEDLQRIIDTGNSFIQEADRNFDVTTALIRDGKTVLEGQVASESALREFASGLSRFSTALAGADGDLRQVIDTGSFTATQLRTFIEDNQVQLGELIRNLTTTGEVIVKRLPGIEQLLVIYPYVVEGSFTVLSKTPATGLYDAHFGLIITSTTPCKRGYLPVSERRDPNDRGDIPFPTNLGCDEPITQSNPRGAQNAPPRAPVDYDRSPVVATYDPTTGELEWTEDGADRVAAAAGRGDGRSSGQGASGTTGPPASTATGSVAPPELGEETWKWLYLQPLLGR</sequence>
<keyword evidence="5" id="KW-1185">Reference proteome</keyword>
<dbReference type="EMBL" id="BAABIM010000002">
    <property type="protein sequence ID" value="GAA4683609.1"/>
    <property type="molecule type" value="Genomic_DNA"/>
</dbReference>
<dbReference type="RefSeq" id="WP_345265496.1">
    <property type="nucleotide sequence ID" value="NZ_BAABIM010000002.1"/>
</dbReference>
<evidence type="ECO:0000259" key="3">
    <source>
        <dbReference type="Pfam" id="PF11887"/>
    </source>
</evidence>
<feature type="compositionally biased region" description="Basic and acidic residues" evidence="1">
    <location>
        <begin position="337"/>
        <end position="347"/>
    </location>
</feature>
<feature type="compositionally biased region" description="Low complexity" evidence="1">
    <location>
        <begin position="424"/>
        <end position="435"/>
    </location>
</feature>
<proteinExistence type="predicted"/>
<feature type="domain" description="Mce/MlaD" evidence="2">
    <location>
        <begin position="39"/>
        <end position="114"/>
    </location>
</feature>
<comment type="caution">
    <text evidence="4">The sequence shown here is derived from an EMBL/GenBank/DDBJ whole genome shotgun (WGS) entry which is preliminary data.</text>
</comment>
<name>A0ABP8W8W6_9ACTN</name>
<dbReference type="InterPro" id="IPR005693">
    <property type="entry name" value="Mce"/>
</dbReference>
<dbReference type="PANTHER" id="PTHR33371:SF16">
    <property type="entry name" value="MCE-FAMILY PROTEIN MCE3F"/>
    <property type="match status" value="1"/>
</dbReference>
<dbReference type="InterPro" id="IPR052336">
    <property type="entry name" value="MlaD_Phospholipid_Transporter"/>
</dbReference>
<feature type="domain" description="Mammalian cell entry C-terminal" evidence="3">
    <location>
        <begin position="127"/>
        <end position="293"/>
    </location>
</feature>
<evidence type="ECO:0000256" key="1">
    <source>
        <dbReference type="SAM" id="MobiDB-lite"/>
    </source>
</evidence>
<evidence type="ECO:0000313" key="4">
    <source>
        <dbReference type="EMBL" id="GAA4683609.1"/>
    </source>
</evidence>
<dbReference type="InterPro" id="IPR003399">
    <property type="entry name" value="Mce/MlaD"/>
</dbReference>